<keyword evidence="3" id="KW-1185">Reference proteome</keyword>
<reference evidence="2 3" key="1">
    <citation type="submission" date="2024-10" db="EMBL/GenBank/DDBJ databases">
        <title>Updated reference genomes for cyclostephanoid diatoms.</title>
        <authorList>
            <person name="Roberts W.R."/>
            <person name="Alverson A.J."/>
        </authorList>
    </citation>
    <scope>NUCLEOTIDE SEQUENCE [LARGE SCALE GENOMIC DNA]</scope>
    <source>
        <strain evidence="2 3">AJA276-08</strain>
    </source>
</reference>
<feature type="compositionally biased region" description="Polar residues" evidence="1">
    <location>
        <begin position="94"/>
        <end position="117"/>
    </location>
</feature>
<gene>
    <name evidence="2" type="ORF">ACHAW5_003295</name>
</gene>
<dbReference type="EMBL" id="JALLAZ020001172">
    <property type="protein sequence ID" value="KAL3779287.1"/>
    <property type="molecule type" value="Genomic_DNA"/>
</dbReference>
<evidence type="ECO:0000313" key="3">
    <source>
        <dbReference type="Proteomes" id="UP001530315"/>
    </source>
</evidence>
<feature type="compositionally biased region" description="Basic and acidic residues" evidence="1">
    <location>
        <begin position="45"/>
        <end position="59"/>
    </location>
</feature>
<dbReference type="AlphaFoldDB" id="A0ABD3NVD3"/>
<organism evidence="2 3">
    <name type="scientific">Stephanodiscus triporus</name>
    <dbReference type="NCBI Taxonomy" id="2934178"/>
    <lineage>
        <taxon>Eukaryota</taxon>
        <taxon>Sar</taxon>
        <taxon>Stramenopiles</taxon>
        <taxon>Ochrophyta</taxon>
        <taxon>Bacillariophyta</taxon>
        <taxon>Coscinodiscophyceae</taxon>
        <taxon>Thalassiosirophycidae</taxon>
        <taxon>Stephanodiscales</taxon>
        <taxon>Stephanodiscaceae</taxon>
        <taxon>Stephanodiscus</taxon>
    </lineage>
</organism>
<name>A0ABD3NVD3_9STRA</name>
<evidence type="ECO:0000313" key="2">
    <source>
        <dbReference type="EMBL" id="KAL3779287.1"/>
    </source>
</evidence>
<accession>A0ABD3NVD3</accession>
<dbReference type="Proteomes" id="UP001530315">
    <property type="component" value="Unassembled WGS sequence"/>
</dbReference>
<feature type="compositionally biased region" description="Polar residues" evidence="1">
    <location>
        <begin position="1"/>
        <end position="11"/>
    </location>
</feature>
<protein>
    <submittedName>
        <fullName evidence="2">Uncharacterized protein</fullName>
    </submittedName>
</protein>
<comment type="caution">
    <text evidence="2">The sequence shown here is derived from an EMBL/GenBank/DDBJ whole genome shotgun (WGS) entry which is preliminary data.</text>
</comment>
<feature type="region of interest" description="Disordered" evidence="1">
    <location>
        <begin position="1"/>
        <end position="140"/>
    </location>
</feature>
<evidence type="ECO:0000256" key="1">
    <source>
        <dbReference type="SAM" id="MobiDB-lite"/>
    </source>
</evidence>
<feature type="compositionally biased region" description="Polar residues" evidence="1">
    <location>
        <begin position="66"/>
        <end position="76"/>
    </location>
</feature>
<sequence length="140" mass="15036">MSYGMNENQNVFMEGKRTTSRVTNEPGGKSSVQLGWDPSNGSKTAPKETQQEKERHETFMKVVGSTVASKSRTNSIDEGVAKRSTSADEWMAKRSTSNSRGVSSNAFANGASQNVGNVITDRPTSRVTQPPGGKSTISFS</sequence>
<proteinExistence type="predicted"/>